<dbReference type="Gene3D" id="3.40.50.300">
    <property type="entry name" value="P-loop containing nucleotide triphosphate hydrolases"/>
    <property type="match status" value="1"/>
</dbReference>
<dbReference type="SUPFAM" id="SSF52540">
    <property type="entry name" value="P-loop containing nucleoside triphosphate hydrolases"/>
    <property type="match status" value="1"/>
</dbReference>
<dbReference type="InterPro" id="IPR027417">
    <property type="entry name" value="P-loop_NTPase"/>
</dbReference>
<sequence length="178" mass="20036">MSIDMLNAKIPVLGFAAASGTGKTTLLTQLIPVLKQSGLRIGLIKHSHHDFEVDRPGKDSFRLREAGASPVMLVSRYRRAMITEFIPEKEPRLDEQLKQFDPSELDLILVEGFKAEKFPKIELHRPVLKKPLLYLNDPDIIAIATDVALETPAYLTQLDLNQPEMIAAFIQNHVMKKP</sequence>
<dbReference type="FunFam" id="3.40.50.300:FF:000920">
    <property type="entry name" value="Molybdopterin-guanine dinucleotide biosynthesis protein B"/>
    <property type="match status" value="1"/>
</dbReference>
<evidence type="ECO:0000313" key="3">
    <source>
        <dbReference type="Proteomes" id="UP000238071"/>
    </source>
</evidence>
<dbReference type="NCBIfam" id="TIGR00176">
    <property type="entry name" value="mobB"/>
    <property type="match status" value="1"/>
</dbReference>
<feature type="domain" description="Molybdopterin-guanine dinucleotide biosynthesis protein B (MobB)" evidence="1">
    <location>
        <begin position="12"/>
        <end position="146"/>
    </location>
</feature>
<gene>
    <name evidence="2" type="ORF">B0F88_10592</name>
</gene>
<dbReference type="InterPro" id="IPR052539">
    <property type="entry name" value="MGD_biosynthesis_adapter"/>
</dbReference>
<accession>A0A2S6H3I5</accession>
<comment type="caution">
    <text evidence="2">The sequence shown here is derived from an EMBL/GenBank/DDBJ whole genome shotgun (WGS) entry which is preliminary data.</text>
</comment>
<dbReference type="EMBL" id="PTIY01000005">
    <property type="protein sequence ID" value="PPK71980.1"/>
    <property type="molecule type" value="Genomic_DNA"/>
</dbReference>
<proteinExistence type="predicted"/>
<dbReference type="PANTHER" id="PTHR40072">
    <property type="entry name" value="MOLYBDOPTERIN-GUANINE DINUCLEOTIDE BIOSYNTHESIS ADAPTER PROTEIN-RELATED"/>
    <property type="match status" value="1"/>
</dbReference>
<dbReference type="Pfam" id="PF03205">
    <property type="entry name" value="MobB"/>
    <property type="match status" value="1"/>
</dbReference>
<protein>
    <submittedName>
        <fullName evidence="2">Molybdopterin guanine dinucleotide biosynthesis accessory protein MobB</fullName>
    </submittedName>
</protein>
<organism evidence="2 3">
    <name type="scientific">Methylobacter tundripaludum</name>
    <dbReference type="NCBI Taxonomy" id="173365"/>
    <lineage>
        <taxon>Bacteria</taxon>
        <taxon>Pseudomonadati</taxon>
        <taxon>Pseudomonadota</taxon>
        <taxon>Gammaproteobacteria</taxon>
        <taxon>Methylococcales</taxon>
        <taxon>Methylococcaceae</taxon>
        <taxon>Methylobacter</taxon>
    </lineage>
</organism>
<dbReference type="CDD" id="cd03116">
    <property type="entry name" value="MobB"/>
    <property type="match status" value="1"/>
</dbReference>
<dbReference type="GO" id="GO:0006777">
    <property type="term" value="P:Mo-molybdopterin cofactor biosynthetic process"/>
    <property type="evidence" value="ECO:0007669"/>
    <property type="project" value="InterPro"/>
</dbReference>
<dbReference type="Proteomes" id="UP000238071">
    <property type="component" value="Unassembled WGS sequence"/>
</dbReference>
<dbReference type="InterPro" id="IPR004435">
    <property type="entry name" value="MobB_dom"/>
</dbReference>
<name>A0A2S6H3I5_9GAMM</name>
<reference evidence="2 3" key="1">
    <citation type="submission" date="2018-02" db="EMBL/GenBank/DDBJ databases">
        <title>Subsurface microbial communities from deep shales in Ohio and West Virginia, USA.</title>
        <authorList>
            <person name="Wrighton K."/>
        </authorList>
    </citation>
    <scope>NUCLEOTIDE SEQUENCE [LARGE SCALE GENOMIC DNA]</scope>
    <source>
        <strain evidence="2 3">OWC-G53F</strain>
    </source>
</reference>
<evidence type="ECO:0000259" key="1">
    <source>
        <dbReference type="Pfam" id="PF03205"/>
    </source>
</evidence>
<dbReference type="PANTHER" id="PTHR40072:SF1">
    <property type="entry name" value="MOLYBDOPTERIN-GUANINE DINUCLEOTIDE BIOSYNTHESIS ADAPTER PROTEIN"/>
    <property type="match status" value="1"/>
</dbReference>
<keyword evidence="3" id="KW-1185">Reference proteome</keyword>
<dbReference type="AlphaFoldDB" id="A0A2S6H3I5"/>
<evidence type="ECO:0000313" key="2">
    <source>
        <dbReference type="EMBL" id="PPK71980.1"/>
    </source>
</evidence>
<dbReference type="GO" id="GO:0005525">
    <property type="term" value="F:GTP binding"/>
    <property type="evidence" value="ECO:0007669"/>
    <property type="project" value="InterPro"/>
</dbReference>